<dbReference type="InterPro" id="IPR032292">
    <property type="entry name" value="CEBP1_N"/>
</dbReference>
<feature type="compositionally biased region" description="Low complexity" evidence="1">
    <location>
        <begin position="116"/>
        <end position="129"/>
    </location>
</feature>
<dbReference type="VEuPathDB" id="HostDB:ENSG00000260836"/>
<reference evidence="3 4" key="1">
    <citation type="journal article" date="2001" name="Nature">
        <title>Initial sequencing and analysis of the human genome.</title>
        <authorList>
            <consortium name="International Human Genome Sequencing Consortium"/>
            <person name="Lander E.S."/>
            <person name="Linton L.M."/>
            <person name="Birren B."/>
            <person name="Nusbaum C."/>
            <person name="Zody M.C."/>
            <person name="Baldwin J."/>
            <person name="Devon K."/>
            <person name="Dewar K."/>
            <person name="Doyle M."/>
            <person name="FitzHugh W."/>
            <person name="Funke R."/>
            <person name="Gage D."/>
            <person name="Harris K."/>
            <person name="Heaford A."/>
            <person name="Howland J."/>
            <person name="Kann L."/>
            <person name="Lehoczky J."/>
            <person name="LeVine R."/>
            <person name="McEwan P."/>
            <person name="McKernan K."/>
            <person name="Meldrim J."/>
            <person name="Mesirov J.P."/>
            <person name="Miranda C."/>
            <person name="Morris W."/>
            <person name="Naylor J."/>
            <person name="Raymond C."/>
            <person name="Rosetti M."/>
            <person name="Santos R."/>
            <person name="Sheridan A."/>
            <person name="Sougnez C."/>
            <person name="Stange-Thomann N."/>
            <person name="Stojanovic N."/>
            <person name="Subramanian A."/>
            <person name="Wyman D."/>
            <person name="Rogers J."/>
            <person name="Sulston J."/>
            <person name="Ainscough R."/>
            <person name="Beck S."/>
            <person name="Bentley D."/>
            <person name="Burton J."/>
            <person name="Clee C."/>
            <person name="Carter N."/>
            <person name="Coulson A."/>
            <person name="Deadman R."/>
            <person name="Deloukas P."/>
            <person name="Dunham A."/>
            <person name="Dunham I."/>
            <person name="Durbin R."/>
            <person name="French L."/>
            <person name="Grafham D."/>
            <person name="Gregory S."/>
            <person name="Hubbard T."/>
            <person name="Humphray S."/>
            <person name="Hunt A."/>
            <person name="Jones M."/>
            <person name="Lloyd C."/>
            <person name="McMurray A."/>
            <person name="Matthews L."/>
            <person name="Mercer S."/>
            <person name="Milne S."/>
            <person name="Mullikin J.C."/>
            <person name="Mungall A."/>
            <person name="Plumb R."/>
            <person name="Ross M."/>
            <person name="Shownkeen R."/>
            <person name="Sims S."/>
            <person name="Waterston R.H."/>
            <person name="Wilson R.K."/>
            <person name="Hillier L.W."/>
            <person name="McPherson J.D."/>
            <person name="Marra M.A."/>
            <person name="Mardis E.R."/>
            <person name="Fulton L.A."/>
            <person name="Chinwalla A.T."/>
            <person name="Pepin K.H."/>
            <person name="Gish W.R."/>
            <person name="Chissoe S.L."/>
            <person name="Wendl M.C."/>
            <person name="Delehaunty K.D."/>
            <person name="Miner T.L."/>
            <person name="Delehaunty A."/>
            <person name="Kramer J.B."/>
            <person name="Cook L.L."/>
            <person name="Fulton R.S."/>
            <person name="Johnson D.L."/>
            <person name="Minx P.J."/>
            <person name="Clifton S.W."/>
            <person name="Hawkins T."/>
            <person name="Branscomb E."/>
            <person name="Predki P."/>
            <person name="Richardson P."/>
            <person name="Wenning S."/>
            <person name="Slezak T."/>
            <person name="Doggett N."/>
            <person name="Cheng J.F."/>
            <person name="Olsen A."/>
            <person name="Lucas S."/>
            <person name="Elkin C."/>
            <person name="Uberbacher E."/>
            <person name="Frazier M."/>
            <person name="Gibbs R.A."/>
            <person name="Muzny D.M."/>
            <person name="Scherer S.E."/>
            <person name="Bouck J.B."/>
            <person name="Sodergren E.J."/>
            <person name="Worley K.C."/>
            <person name="Rives C.M."/>
            <person name="Gorrell J.H."/>
            <person name="Metzker M.L."/>
            <person name="Naylor S.L."/>
            <person name="Kucherlapati R.S."/>
            <person name="Nelson D.L."/>
            <person name="Weinstock G.M."/>
            <person name="Sakaki Y."/>
            <person name="Fujiyama A."/>
            <person name="Hattori M."/>
            <person name="Yada T."/>
            <person name="Toyoda A."/>
            <person name="Itoh T."/>
            <person name="Kawagoe C."/>
            <person name="Watanabe H."/>
            <person name="Totoki Y."/>
            <person name="Taylor T."/>
            <person name="Weissenbach J."/>
            <person name="Heilig R."/>
            <person name="Saurin W."/>
            <person name="Artiguenave F."/>
            <person name="Brottier P."/>
            <person name="Bruls T."/>
            <person name="Pelletier E."/>
            <person name="Robert C."/>
            <person name="Wincker P."/>
            <person name="Smith D.R."/>
            <person name="Doucette-Stamm L."/>
            <person name="Rubenfield M."/>
            <person name="Weinstock K."/>
            <person name="Lee H.M."/>
            <person name="Dubois J."/>
            <person name="Rosenthal A."/>
            <person name="Platzer M."/>
            <person name="Nyakatura G."/>
            <person name="Taudien S."/>
            <person name="Rump A."/>
            <person name="Yang H."/>
            <person name="Yu J."/>
            <person name="Wang J."/>
            <person name="Huang G."/>
            <person name="Gu J."/>
            <person name="Hood L."/>
            <person name="Rowen L."/>
            <person name="Madan A."/>
            <person name="Qin S."/>
            <person name="Davis R.W."/>
            <person name="Federspiel N.A."/>
            <person name="Abola A.P."/>
            <person name="Proctor M.J."/>
            <person name="Myers R.M."/>
            <person name="Schmutz J."/>
            <person name="Dickson M."/>
            <person name="Grimwood J."/>
            <person name="Cox D.R."/>
            <person name="Olson M.V."/>
            <person name="Kaul R."/>
            <person name="Raymond C."/>
            <person name="Shimizu N."/>
            <person name="Kawasaki K."/>
            <person name="Minoshima S."/>
            <person name="Evans G.A."/>
            <person name="Athanasiou M."/>
            <person name="Schultz R."/>
            <person name="Roe B.A."/>
            <person name="Chen F."/>
            <person name="Pan H."/>
            <person name="Ramser J."/>
            <person name="Lehrach H."/>
            <person name="Reinhardt R."/>
            <person name="McCombie W.R."/>
            <person name="de la Bastide M."/>
            <person name="Dedhia N."/>
            <person name="Blocker H."/>
            <person name="Hornischer K."/>
            <person name="Nordsiek G."/>
            <person name="Agarwala R."/>
            <person name="Aravind L."/>
            <person name="Bailey J.A."/>
            <person name="Bateman A."/>
            <person name="Batzoglou S."/>
            <person name="Birney E."/>
            <person name="Bork P."/>
            <person name="Brown D.G."/>
            <person name="Burge C.B."/>
            <person name="Cerutti L."/>
            <person name="Chen H.C."/>
            <person name="Church D."/>
            <person name="Clamp M."/>
            <person name="Copley R.R."/>
            <person name="Doerks T."/>
            <person name="Eddy S.R."/>
            <person name="Eichler E.E."/>
            <person name="Furey T.S."/>
            <person name="Galagan J."/>
            <person name="Gilbert J.G."/>
            <person name="Harmon C."/>
            <person name="Hayashizaki Y."/>
            <person name="Haussler D."/>
            <person name="Hermjakob H."/>
            <person name="Hokamp K."/>
            <person name="Jang W."/>
            <person name="Johnson L.S."/>
            <person name="Jones T.A."/>
            <person name="Kasif S."/>
            <person name="Kaspryzk A."/>
            <person name="Kennedy S."/>
            <person name="Kent W.J."/>
            <person name="Kitts P."/>
            <person name="Koonin E.V."/>
            <person name="Korf I."/>
            <person name="Kulp D."/>
            <person name="Lancet D."/>
            <person name="Lowe T.M."/>
            <person name="McLysaght A."/>
            <person name="Mikkelsen T."/>
            <person name="Moran J.V."/>
            <person name="Mulder N."/>
            <person name="Pollara V.J."/>
            <person name="Ponting C.P."/>
            <person name="Schuler G."/>
            <person name="Schultz J."/>
            <person name="Slater G."/>
            <person name="Smit A.F."/>
            <person name="Stupka E."/>
            <person name="Szustakowski J."/>
            <person name="Thierry-Mieg D."/>
            <person name="Thierry-Mieg J."/>
            <person name="Wagner L."/>
            <person name="Wallis J."/>
            <person name="Wheeler R."/>
            <person name="Williams A."/>
            <person name="Wolf Y.I."/>
            <person name="Wolfe K.H."/>
            <person name="Yang S.P."/>
            <person name="Yeh R.F."/>
            <person name="Collins F."/>
            <person name="Guyer M.S."/>
            <person name="Peterson J."/>
            <person name="Felsenfeld A."/>
            <person name="Wetterstrand K.A."/>
            <person name="Patrinos A."/>
            <person name="Morgan M.J."/>
            <person name="de Jong P."/>
            <person name="Catanese J.J."/>
            <person name="Osoegawa K."/>
            <person name="Shizuya H."/>
            <person name="Choi S."/>
            <person name="Chen Y.J."/>
        </authorList>
    </citation>
    <scope>NUCLEOTIDE SEQUENCE [LARGE SCALE GENOMIC DNA]</scope>
</reference>
<organism evidence="3 4">
    <name type="scientific">Homo sapiens</name>
    <name type="common">Human</name>
    <dbReference type="NCBI Taxonomy" id="9606"/>
    <lineage>
        <taxon>Eukaryota</taxon>
        <taxon>Metazoa</taxon>
        <taxon>Chordata</taxon>
        <taxon>Craniata</taxon>
        <taxon>Vertebrata</taxon>
        <taxon>Euteleostomi</taxon>
        <taxon>Mammalia</taxon>
        <taxon>Eutheria</taxon>
        <taxon>Euarchontoglires</taxon>
        <taxon>Primates</taxon>
        <taxon>Haplorrhini</taxon>
        <taxon>Catarrhini</taxon>
        <taxon>Hominidae</taxon>
        <taxon>Homo</taxon>
    </lineage>
</organism>
<evidence type="ECO:0000313" key="4">
    <source>
        <dbReference type="Proteomes" id="UP000005640"/>
    </source>
</evidence>
<dbReference type="Proteomes" id="UP000005640">
    <property type="component" value="Chromosome 15"/>
</dbReference>
<dbReference type="GeneCards" id="ENSG00000260836"/>
<reference evidence="3 4" key="2">
    <citation type="journal article" date="2004" name="Nature">
        <title>Finishing the euchromatic sequence of the human genome.</title>
        <authorList>
            <consortium name="International Human Genome Sequencing Consortium"/>
        </authorList>
    </citation>
    <scope>NUCLEOTIDE SEQUENCE [LARGE SCALE GENOMIC DNA]</scope>
</reference>
<reference evidence="3" key="5">
    <citation type="submission" date="2025-09" db="UniProtKB">
        <authorList>
            <consortium name="Ensembl"/>
        </authorList>
    </citation>
    <scope>IDENTIFICATION</scope>
</reference>
<evidence type="ECO:0000313" key="3">
    <source>
        <dbReference type="Ensembl" id="ENSP00000496443.1"/>
    </source>
</evidence>
<name>A0A2R8YGZ3_HUMAN</name>
<sequence length="216" mass="23454">MPECLWTQGVLQEVLNSYFCGSIILSTLPWEVPGGHASRICLLLLATGENKQVECYQLSPGLSSLPDFQDSEETVTSRMLFPTSAQESSRGLPDANDLCLGLQSLSLTGWDRPWSTQDSDSSAQSSTHSVKPSHFSTSALPVSVRGWSQRPFKDGGRVSDGPRASCSCCSHSLPNQCFKEMARSFCVAILGPPRSSQRPLQHRERGQAAPTSCSCE</sequence>
<evidence type="ECO:0000259" key="2">
    <source>
        <dbReference type="Pfam" id="PF16368"/>
    </source>
</evidence>
<evidence type="ECO:0000256" key="1">
    <source>
        <dbReference type="SAM" id="MobiDB-lite"/>
    </source>
</evidence>
<dbReference type="Pfam" id="PF16368">
    <property type="entry name" value="CEBP1_N"/>
    <property type="match status" value="1"/>
</dbReference>
<feature type="region of interest" description="Disordered" evidence="1">
    <location>
        <begin position="116"/>
        <end position="135"/>
    </location>
</feature>
<feature type="region of interest" description="Disordered" evidence="1">
    <location>
        <begin position="195"/>
        <end position="216"/>
    </location>
</feature>
<dbReference type="ExpressionAtlas" id="A0A2R8YGZ3">
    <property type="expression patterns" value="baseline"/>
</dbReference>
<reference evidence="3" key="4">
    <citation type="submission" date="2025-08" db="UniProtKB">
        <authorList>
            <consortium name="Ensembl"/>
        </authorList>
    </citation>
    <scope>IDENTIFICATION</scope>
</reference>
<reference evidence="3 4" key="3">
    <citation type="journal article" date="2006" name="Nature">
        <title>Analysis of the DNA sequence and duplication history of human chromosome 15.</title>
        <authorList>
            <person name="Zody M.C."/>
            <person name="Garber M."/>
            <person name="Sharpe T."/>
            <person name="Young S.K."/>
            <person name="Rowen L."/>
            <person name="O'Neill K."/>
            <person name="Whittaker C.A."/>
            <person name="Kamal M."/>
            <person name="Chang J.L."/>
            <person name="Cuomo C.A."/>
            <person name="Dewar K."/>
            <person name="FitzGerald M.G."/>
            <person name="Kodira C.D."/>
            <person name="Madan A."/>
            <person name="Qin S."/>
            <person name="Yang X."/>
            <person name="Abbasi N."/>
            <person name="Abouelleil A."/>
            <person name="Arachchi H.M."/>
            <person name="Baradarani L."/>
            <person name="Birditt B."/>
            <person name="Bloom S."/>
            <person name="Bloom T."/>
            <person name="Borowsky M.L."/>
            <person name="Burke J."/>
            <person name="Butler J."/>
            <person name="Cook A."/>
            <person name="DeArellano K."/>
            <person name="DeCaprio D."/>
            <person name="Dorris L.III."/>
            <person name="Dors M."/>
            <person name="Eichler E.E."/>
            <person name="Engels R."/>
            <person name="Fahey J."/>
            <person name="Fleetwood P."/>
            <person name="Friedman C."/>
            <person name="Gearin G."/>
            <person name="Hall J.L."/>
            <person name="Hensley G."/>
            <person name="Johnson E."/>
            <person name="Jones C."/>
            <person name="Kamat A."/>
            <person name="Kaur A."/>
            <person name="Locke D.P."/>
            <person name="Madan A."/>
            <person name="Munson G."/>
            <person name="Jaffe D.B."/>
            <person name="Lui A."/>
            <person name="Macdonald P."/>
            <person name="Mauceli E."/>
            <person name="Naylor J.W."/>
            <person name="Nesbitt R."/>
            <person name="Nicol R."/>
            <person name="O'Leary S.B."/>
            <person name="Ratcliffe A."/>
            <person name="Rounsley S."/>
            <person name="She X."/>
            <person name="Sneddon K.M."/>
            <person name="Stewart S."/>
            <person name="Sougnez C."/>
            <person name="Stone S.M."/>
            <person name="Topham K."/>
            <person name="Vincent D."/>
            <person name="Wang S."/>
            <person name="Zimmer A.R."/>
            <person name="Birren B.W."/>
            <person name="Hood L."/>
            <person name="Lander E.S."/>
            <person name="Nusbaum C."/>
        </authorList>
    </citation>
    <scope>NUCLEOTIDE SEQUENCE [LARGE SCALE GENOMIC DNA]</scope>
</reference>
<accession>A0A2R8YGZ3</accession>
<protein>
    <recommendedName>
        <fullName evidence="2">Cytoplasmic polyadenylation element-binding protein 1 N-terminal domain-containing protein</fullName>
    </recommendedName>
</protein>
<dbReference type="MassIVE" id="A0A2R8YGZ3"/>
<feature type="domain" description="Cytoplasmic polyadenylation element-binding protein 1 N-terminal" evidence="2">
    <location>
        <begin position="64"/>
        <end position="132"/>
    </location>
</feature>
<dbReference type="AlphaFoldDB" id="A0A2R8YGZ3"/>
<proteinExistence type="predicted"/>
<dbReference type="Ensembl" id="ENST00000642270.1">
    <property type="protein sequence ID" value="ENSP00000496443.1"/>
    <property type="gene ID" value="ENSG00000260836.2"/>
</dbReference>
<keyword evidence="4" id="KW-1185">Reference proteome</keyword>
<dbReference type="Bgee" id="ENSG00000260836">
    <property type="expression patterns" value="Expressed in primordial germ cell in gonad and 43 other cell types or tissues"/>
</dbReference>
<dbReference type="EMBL" id="AC245033">
    <property type="status" value="NOT_ANNOTATED_CDS"/>
    <property type="molecule type" value="Genomic_DNA"/>
</dbReference>